<comment type="caution">
    <text evidence="3">The sequence shown here is derived from an EMBL/GenBank/DDBJ whole genome shotgun (WGS) entry which is preliminary data.</text>
</comment>
<protein>
    <recommendedName>
        <fullName evidence="2">Isoprenyl transferase</fullName>
        <ecNumber evidence="2">2.5.1.-</ecNumber>
    </recommendedName>
</protein>
<feature type="binding site" evidence="2">
    <location>
        <position position="214"/>
    </location>
    <ligand>
        <name>Mg(2+)</name>
        <dbReference type="ChEBI" id="CHEBI:18420"/>
    </ligand>
</feature>
<dbReference type="NCBIfam" id="TIGR00055">
    <property type="entry name" value="uppS"/>
    <property type="match status" value="1"/>
</dbReference>
<comment type="caution">
    <text evidence="2">Lacks conserved residue(s) required for the propagation of feature annotation.</text>
</comment>
<comment type="cofactor">
    <cofactor evidence="2">
        <name>Mg(2+)</name>
        <dbReference type="ChEBI" id="CHEBI:18420"/>
    </cofactor>
    <text evidence="2">Binds 2 magnesium ions per subunit.</text>
</comment>
<keyword evidence="2" id="KW-0479">Metal-binding</keyword>
<dbReference type="PROSITE" id="PS01066">
    <property type="entry name" value="UPP_SYNTHASE"/>
    <property type="match status" value="1"/>
</dbReference>
<feature type="binding site" evidence="2">
    <location>
        <begin position="72"/>
        <end position="74"/>
    </location>
    <ligand>
        <name>substrate</name>
    </ligand>
</feature>
<feature type="binding site" evidence="2">
    <location>
        <position position="44"/>
    </location>
    <ligand>
        <name>substrate</name>
    </ligand>
</feature>
<dbReference type="EC" id="2.5.1.-" evidence="2"/>
<feature type="binding site" evidence="2">
    <location>
        <position position="76"/>
    </location>
    <ligand>
        <name>substrate</name>
    </ligand>
</feature>
<feature type="binding site" evidence="2">
    <location>
        <position position="195"/>
    </location>
    <ligand>
        <name>substrate</name>
    </ligand>
</feature>
<feature type="active site" evidence="2">
    <location>
        <position position="27"/>
    </location>
</feature>
<sequence>MPIVSTKPVQTRATSIAKPNHIAFIMDGNGRWARTRKKPTVFGHRAGADAVRRCVTAALDHGVSYLTLYAFSSENWRRAPDEVSDLTALLRYYLRHKVAELHAEGVRLRVIGELSRFETDLADEIRRAEQLTSRNQRLTLVLALSYGARSDVLQAARKLALMASEGKIDPGTITEMQFASCLQTQGLPDPDLIVRTSGEQRLSNFLLWESAYSELAFLDVFWPDFTENHFEQLLSDYASRERRYGGRLDEEACK</sequence>
<keyword evidence="1 2" id="KW-0808">Transferase</keyword>
<keyword evidence="2" id="KW-0460">Magnesium</keyword>
<dbReference type="HAMAP" id="MF_01139">
    <property type="entry name" value="ISPT"/>
    <property type="match status" value="1"/>
</dbReference>
<dbReference type="InterPro" id="IPR018520">
    <property type="entry name" value="UPP_synth-like_CS"/>
</dbReference>
<evidence type="ECO:0000313" key="4">
    <source>
        <dbReference type="Proteomes" id="UP001312908"/>
    </source>
</evidence>
<dbReference type="Gene3D" id="3.40.1180.10">
    <property type="entry name" value="Decaprenyl diphosphate synthase-like"/>
    <property type="match status" value="1"/>
</dbReference>
<feature type="binding site" evidence="2">
    <location>
        <begin position="28"/>
        <end position="31"/>
    </location>
    <ligand>
        <name>substrate</name>
    </ligand>
</feature>
<feature type="binding site" evidence="2">
    <location>
        <begin position="201"/>
        <end position="203"/>
    </location>
    <ligand>
        <name>substrate</name>
    </ligand>
</feature>
<evidence type="ECO:0000256" key="2">
    <source>
        <dbReference type="HAMAP-Rule" id="MF_01139"/>
    </source>
</evidence>
<keyword evidence="4" id="KW-1185">Reference proteome</keyword>
<dbReference type="Proteomes" id="UP001312908">
    <property type="component" value="Unassembled WGS sequence"/>
</dbReference>
<reference evidence="3 4" key="1">
    <citation type="submission" date="2023-10" db="EMBL/GenBank/DDBJ databases">
        <title>Sorlinia euscelidii gen. nov., sp. nov., an acetic acid bacteria isolated from the gut of Euscelidius variegatus emitter.</title>
        <authorList>
            <person name="Michoud G."/>
            <person name="Marasco R."/>
            <person name="Seferji K."/>
            <person name="Gonella E."/>
            <person name="Garuglieri E."/>
            <person name="Alma A."/>
            <person name="Mapelli F."/>
            <person name="Borin S."/>
            <person name="Daffonchio D."/>
            <person name="Crotti E."/>
        </authorList>
    </citation>
    <scope>NUCLEOTIDE SEQUENCE [LARGE SCALE GENOMIC DNA]</scope>
    <source>
        <strain evidence="3 4">EV16P</strain>
    </source>
</reference>
<comment type="similarity">
    <text evidence="2">Belongs to the UPP synthase family.</text>
</comment>
<accession>A0ABU7U1K7</accession>
<dbReference type="RefSeq" id="WP_394819620.1">
    <property type="nucleotide sequence ID" value="NZ_JAWJZY010000002.1"/>
</dbReference>
<comment type="subunit">
    <text evidence="2">Homodimer.</text>
</comment>
<feature type="binding site" evidence="2">
    <location>
        <position position="32"/>
    </location>
    <ligand>
        <name>substrate</name>
    </ligand>
</feature>
<evidence type="ECO:0000313" key="3">
    <source>
        <dbReference type="EMBL" id="MEE8658732.1"/>
    </source>
</evidence>
<name>A0ABU7U1K7_9PROT</name>
<feature type="active site" description="Proton acceptor" evidence="2">
    <location>
        <position position="75"/>
    </location>
</feature>
<comment type="function">
    <text evidence="2">Catalyzes the condensation of isopentenyl diphosphate (IPP) with allylic pyrophosphates generating different type of terpenoids.</text>
</comment>
<dbReference type="SUPFAM" id="SSF64005">
    <property type="entry name" value="Undecaprenyl diphosphate synthase"/>
    <property type="match status" value="1"/>
</dbReference>
<dbReference type="InterPro" id="IPR036424">
    <property type="entry name" value="UPP_synth-like_sf"/>
</dbReference>
<dbReference type="Pfam" id="PF01255">
    <property type="entry name" value="Prenyltransf"/>
    <property type="match status" value="1"/>
</dbReference>
<organism evidence="3 4">
    <name type="scientific">Sorlinia euscelidii</name>
    <dbReference type="NCBI Taxonomy" id="3081148"/>
    <lineage>
        <taxon>Bacteria</taxon>
        <taxon>Pseudomonadati</taxon>
        <taxon>Pseudomonadota</taxon>
        <taxon>Alphaproteobacteria</taxon>
        <taxon>Acetobacterales</taxon>
        <taxon>Acetobacteraceae</taxon>
        <taxon>Sorlinia</taxon>
    </lineage>
</organism>
<evidence type="ECO:0000256" key="1">
    <source>
        <dbReference type="ARBA" id="ARBA00022679"/>
    </source>
</evidence>
<dbReference type="CDD" id="cd00475">
    <property type="entry name" value="Cis_IPPS"/>
    <property type="match status" value="1"/>
</dbReference>
<dbReference type="GO" id="GO:0016740">
    <property type="term" value="F:transferase activity"/>
    <property type="evidence" value="ECO:0007669"/>
    <property type="project" value="UniProtKB-KW"/>
</dbReference>
<dbReference type="InterPro" id="IPR001441">
    <property type="entry name" value="UPP_synth-like"/>
</dbReference>
<dbReference type="EMBL" id="JAWJZY010000002">
    <property type="protein sequence ID" value="MEE8658732.1"/>
    <property type="molecule type" value="Genomic_DNA"/>
</dbReference>
<gene>
    <name evidence="3" type="ORF">DOFOFD_06875</name>
</gene>
<dbReference type="PANTHER" id="PTHR10291:SF0">
    <property type="entry name" value="DEHYDRODOLICHYL DIPHOSPHATE SYNTHASE 2"/>
    <property type="match status" value="1"/>
</dbReference>
<dbReference type="PANTHER" id="PTHR10291">
    <property type="entry name" value="DEHYDRODOLICHYL DIPHOSPHATE SYNTHASE FAMILY MEMBER"/>
    <property type="match status" value="1"/>
</dbReference>
<feature type="binding site" evidence="2">
    <location>
        <position position="27"/>
    </location>
    <ligand>
        <name>Mg(2+)</name>
        <dbReference type="ChEBI" id="CHEBI:18420"/>
    </ligand>
</feature>
<proteinExistence type="inferred from homology"/>
<feature type="binding site" evidence="2">
    <location>
        <position position="78"/>
    </location>
    <ligand>
        <name>substrate</name>
    </ligand>
</feature>